<evidence type="ECO:0000313" key="1">
    <source>
        <dbReference type="EMBL" id="CAC9972911.1"/>
    </source>
</evidence>
<evidence type="ECO:0000313" key="2">
    <source>
        <dbReference type="Proteomes" id="UP000533639"/>
    </source>
</evidence>
<keyword evidence="2" id="KW-1185">Reference proteome</keyword>
<gene>
    <name evidence="1" type="ORF">FLAPXU55_00590</name>
</gene>
<protein>
    <submittedName>
        <fullName evidence="1">Uncharacterized protein</fullName>
    </submittedName>
</protein>
<dbReference type="Proteomes" id="UP000533639">
    <property type="component" value="Unassembled WGS sequence"/>
</dbReference>
<sequence length="338" mass="36014">MAINYAGGKKNPDLEEIQSELYADSKTLRDRVIDIQEGFKSGADVYESKVSVTMKAGSTDAVTADGTIDLSAIKTGVALKSIEYSDVIDDAVLFGTRFEKSMAKGAFNQVSDEFDKKVLIQVAPAIGEDLESHLWNGATTATKSAVAALTGLSASFKAAVAAMPTSEFDSIPVRALYNDSNSKTVAGAGIADTVKLTGTTYTAANIAAEYGKLYLGAPDKVINATSSEPRIFAPLAHRQLIKIANNSVGAASNINFLVEGSGANEVISYNGVKIEFHPMVGVVMLTLPEYLKVLLDLSGDASYLEVDKMANGAQKRYIKNKQSIATWVTNQRYITIQG</sequence>
<dbReference type="AlphaFoldDB" id="A0A9N8IZX1"/>
<reference evidence="1 2" key="1">
    <citation type="submission" date="2020-06" db="EMBL/GenBank/DDBJ databases">
        <authorList>
            <person name="Criscuolo A."/>
        </authorList>
    </citation>
    <scope>NUCLEOTIDE SEQUENCE [LARGE SCALE GENOMIC DNA]</scope>
    <source>
        <strain evidence="1">PXU-55</strain>
    </source>
</reference>
<dbReference type="EMBL" id="CAIJDE010000028">
    <property type="protein sequence ID" value="CAC9972911.1"/>
    <property type="molecule type" value="Genomic_DNA"/>
</dbReference>
<organism evidence="1 2">
    <name type="scientific">Flavobacterium panici</name>
    <dbReference type="NCBI Taxonomy" id="2654843"/>
    <lineage>
        <taxon>Bacteria</taxon>
        <taxon>Pseudomonadati</taxon>
        <taxon>Bacteroidota</taxon>
        <taxon>Flavobacteriia</taxon>
        <taxon>Flavobacteriales</taxon>
        <taxon>Flavobacteriaceae</taxon>
        <taxon>Flavobacterium</taxon>
    </lineage>
</organism>
<accession>A0A9N8IZX1</accession>
<dbReference type="RefSeq" id="WP_180856505.1">
    <property type="nucleotide sequence ID" value="NZ_CAIJDE010000028.1"/>
</dbReference>
<name>A0A9N8IZX1_9FLAO</name>
<comment type="caution">
    <text evidence="1">The sequence shown here is derived from an EMBL/GenBank/DDBJ whole genome shotgun (WGS) entry which is preliminary data.</text>
</comment>
<proteinExistence type="predicted"/>